<dbReference type="Gene3D" id="2.20.28.10">
    <property type="match status" value="1"/>
</dbReference>
<evidence type="ECO:0000256" key="7">
    <source>
        <dbReference type="ARBA" id="ARBA00006442"/>
    </source>
</evidence>
<evidence type="ECO:0000256" key="10">
    <source>
        <dbReference type="ARBA" id="ARBA00022630"/>
    </source>
</evidence>
<evidence type="ECO:0000256" key="13">
    <source>
        <dbReference type="ARBA" id="ARBA00022982"/>
    </source>
</evidence>
<dbReference type="PROSITE" id="PS50903">
    <property type="entry name" value="RUBREDOXIN_LIKE"/>
    <property type="match status" value="1"/>
</dbReference>
<evidence type="ECO:0000256" key="3">
    <source>
        <dbReference type="ARBA" id="ARBA00002792"/>
    </source>
</evidence>
<comment type="similarity">
    <text evidence="7">Belongs to the FAD-dependent oxidoreductase family.</text>
</comment>
<dbReference type="SUPFAM" id="SSF57802">
    <property type="entry name" value="Rubredoxin-like"/>
    <property type="match status" value="1"/>
</dbReference>
<dbReference type="PRINTS" id="PR00163">
    <property type="entry name" value="RUBREDOXIN"/>
</dbReference>
<keyword evidence="15" id="KW-0408">Iron</keyword>
<dbReference type="Pfam" id="PF18113">
    <property type="entry name" value="Rbx_binding"/>
    <property type="match status" value="1"/>
</dbReference>
<evidence type="ECO:0000256" key="14">
    <source>
        <dbReference type="ARBA" id="ARBA00023002"/>
    </source>
</evidence>
<dbReference type="InterPro" id="IPR024934">
    <property type="entry name" value="Rubredoxin-like_dom"/>
</dbReference>
<dbReference type="PROSITE" id="PS00202">
    <property type="entry name" value="RUBREDOXIN"/>
    <property type="match status" value="1"/>
</dbReference>
<evidence type="ECO:0000259" key="17">
    <source>
        <dbReference type="PROSITE" id="PS50903"/>
    </source>
</evidence>
<evidence type="ECO:0000256" key="11">
    <source>
        <dbReference type="ARBA" id="ARBA00022723"/>
    </source>
</evidence>
<evidence type="ECO:0000256" key="1">
    <source>
        <dbReference type="ARBA" id="ARBA00001965"/>
    </source>
</evidence>
<gene>
    <name evidence="18" type="ordered locus">Hneap_2210</name>
</gene>
<dbReference type="GO" id="GO:0005506">
    <property type="term" value="F:iron ion binding"/>
    <property type="evidence" value="ECO:0007669"/>
    <property type="project" value="InterPro"/>
</dbReference>
<dbReference type="InterPro" id="IPR041364">
    <property type="entry name" value="Rbx-bd"/>
</dbReference>
<dbReference type="SUPFAM" id="SSF51905">
    <property type="entry name" value="FAD/NAD(P)-binding domain"/>
    <property type="match status" value="1"/>
</dbReference>
<feature type="domain" description="Rubredoxin-like" evidence="17">
    <location>
        <begin position="7"/>
        <end position="58"/>
    </location>
</feature>
<proteinExistence type="inferred from homology"/>
<dbReference type="EMBL" id="CP001801">
    <property type="protein sequence ID" value="ACX97026.1"/>
    <property type="molecule type" value="Genomic_DNA"/>
</dbReference>
<comment type="subcellular location">
    <subcellularLocation>
        <location evidence="4">Cytoplasm</location>
    </subcellularLocation>
</comment>
<dbReference type="eggNOG" id="COG0446">
    <property type="taxonomic scope" value="Bacteria"/>
</dbReference>
<comment type="cofactor">
    <cofactor evidence="2">
        <name>FAD</name>
        <dbReference type="ChEBI" id="CHEBI:57692"/>
    </cofactor>
</comment>
<dbReference type="Pfam" id="PF07992">
    <property type="entry name" value="Pyr_redox_2"/>
    <property type="match status" value="1"/>
</dbReference>
<organism evidence="18 19">
    <name type="scientific">Halothiobacillus neapolitanus (strain ATCC 23641 / DSM 15147 / CIP 104769 / NCIMB 8539 / c2)</name>
    <name type="common">Thiobacillus neapolitanus</name>
    <dbReference type="NCBI Taxonomy" id="555778"/>
    <lineage>
        <taxon>Bacteria</taxon>
        <taxon>Pseudomonadati</taxon>
        <taxon>Pseudomonadota</taxon>
        <taxon>Gammaproteobacteria</taxon>
        <taxon>Chromatiales</taxon>
        <taxon>Halothiobacillaceae</taxon>
        <taxon>Halothiobacillus</taxon>
    </lineage>
</organism>
<dbReference type="Gene3D" id="3.50.50.60">
    <property type="entry name" value="FAD/NAD(P)-binding domain"/>
    <property type="match status" value="2"/>
</dbReference>
<dbReference type="GO" id="GO:0005737">
    <property type="term" value="C:cytoplasm"/>
    <property type="evidence" value="ECO:0007669"/>
    <property type="project" value="UniProtKB-SubCell"/>
</dbReference>
<evidence type="ECO:0000256" key="15">
    <source>
        <dbReference type="ARBA" id="ARBA00023004"/>
    </source>
</evidence>
<keyword evidence="9" id="KW-0963">Cytoplasm</keyword>
<comment type="similarity">
    <text evidence="6">Belongs to the rubredoxin family.</text>
</comment>
<evidence type="ECO:0000256" key="8">
    <source>
        <dbReference type="ARBA" id="ARBA00022448"/>
    </source>
</evidence>
<dbReference type="AlphaFoldDB" id="D0KWC3"/>
<dbReference type="STRING" id="555778.Hneap_2210"/>
<keyword evidence="10" id="KW-0285">Flavoprotein</keyword>
<comment type="function">
    <text evidence="3">Involved in the hydrocarbon hydroxylating system, which transfers electrons from NADH to rubredoxin reductase and then through rubredoxin to alkane 1 monooxygenase.</text>
</comment>
<dbReference type="PRINTS" id="PR00368">
    <property type="entry name" value="FADPNR"/>
</dbReference>
<keyword evidence="13" id="KW-0249">Electron transport</keyword>
<comment type="pathway">
    <text evidence="5">Hydrocarbon metabolism; alkane degradation.</text>
</comment>
<dbReference type="CDD" id="cd00730">
    <property type="entry name" value="rubredoxin"/>
    <property type="match status" value="1"/>
</dbReference>
<keyword evidence="11" id="KW-0479">Metal-binding</keyword>
<evidence type="ECO:0000313" key="18">
    <source>
        <dbReference type="EMBL" id="ACX97026.1"/>
    </source>
</evidence>
<evidence type="ECO:0000256" key="9">
    <source>
        <dbReference type="ARBA" id="ARBA00022490"/>
    </source>
</evidence>
<accession>D0KWC3</accession>
<evidence type="ECO:0000313" key="19">
    <source>
        <dbReference type="Proteomes" id="UP000009102"/>
    </source>
</evidence>
<dbReference type="Gene3D" id="3.30.390.120">
    <property type="match status" value="1"/>
</dbReference>
<evidence type="ECO:0000256" key="4">
    <source>
        <dbReference type="ARBA" id="ARBA00004496"/>
    </source>
</evidence>
<keyword evidence="19" id="KW-1185">Reference proteome</keyword>
<keyword evidence="12" id="KW-0274">FAD</keyword>
<evidence type="ECO:0000256" key="6">
    <source>
        <dbReference type="ARBA" id="ARBA00005337"/>
    </source>
</evidence>
<evidence type="ECO:0000256" key="5">
    <source>
        <dbReference type="ARBA" id="ARBA00004933"/>
    </source>
</evidence>
<sequence length="480" mass="51764">MTINDDTPRWICLICGWIYDEVKGDPDSGIAPGTRFEDIPEDWSCPLCGVTKADFITMEEYAAQRASSGPMTRPRRARGQIGGEDAVVIVGSGIAGWTAVEQLRAQDLDRQITLITADDGCVYPKPSLSMAIGQGRSADDLIEQSGPDKAEALGVTLQANTRVLSIKPKDKRLMTTKGKVAYGDLVLALGSSQRRLACEGDAADQILRVNDLTSYRKMREKLSRGPQHVTLIGAGLIGVEFAEDLQAGGHRVTLLDLGAQLLGRLVPTPVARLLLSSLRERGTEFMPGISIAALNTNGNRLRATLSDGELLTTDLVISAVGLVPNTDLARKAGLNVNRGIVANADNMCTGDPHIYAIGDCVEVDGRSYFYIEPIRRQAATVAAALVGKHRPFEHLPTAIRVKTPSLPINVCPPDRSVADFGNWHVHTPDEVNEADKGACRMDFLVRNQLMGYALTGRCTPQSEYLHPIVIDSLFGATTAA</sequence>
<dbReference type="PANTHER" id="PTHR43429:SF3">
    <property type="entry name" value="NITRITE REDUCTASE [NAD(P)H]"/>
    <property type="match status" value="1"/>
</dbReference>
<dbReference type="KEGG" id="hna:Hneap_2210"/>
<evidence type="ECO:0000256" key="12">
    <source>
        <dbReference type="ARBA" id="ARBA00022827"/>
    </source>
</evidence>
<dbReference type="RefSeq" id="WP_012825058.1">
    <property type="nucleotide sequence ID" value="NC_013422.1"/>
</dbReference>
<keyword evidence="8" id="KW-0813">Transport</keyword>
<evidence type="ECO:0000256" key="2">
    <source>
        <dbReference type="ARBA" id="ARBA00001974"/>
    </source>
</evidence>
<name>D0KWC3_HALNC</name>
<protein>
    <submittedName>
        <fullName evidence="18">Rubredoxin-type Fe(Cys)4 protein</fullName>
    </submittedName>
</protein>
<dbReference type="HOGENOM" id="CLU_003291_4_4_6"/>
<dbReference type="InterPro" id="IPR024935">
    <property type="entry name" value="Rubredoxin_dom"/>
</dbReference>
<dbReference type="InterPro" id="IPR018527">
    <property type="entry name" value="Rubredoxin_Fe_BS"/>
</dbReference>
<comment type="cofactor">
    <cofactor evidence="1">
        <name>Fe(3+)</name>
        <dbReference type="ChEBI" id="CHEBI:29034"/>
    </cofactor>
</comment>
<evidence type="ECO:0000256" key="16">
    <source>
        <dbReference type="ARBA" id="ARBA00023027"/>
    </source>
</evidence>
<reference evidence="18 19" key="1">
    <citation type="submission" date="2009-10" db="EMBL/GenBank/DDBJ databases">
        <title>Complete sequence of Halothiobacillus neapolitanus c2.</title>
        <authorList>
            <consortium name="US DOE Joint Genome Institute"/>
            <person name="Lucas S."/>
            <person name="Copeland A."/>
            <person name="Lapidus A."/>
            <person name="Glavina del Rio T."/>
            <person name="Tice H."/>
            <person name="Bruce D."/>
            <person name="Goodwin L."/>
            <person name="Pitluck S."/>
            <person name="Davenport K."/>
            <person name="Brettin T."/>
            <person name="Detter J.C."/>
            <person name="Han C."/>
            <person name="Tapia R."/>
            <person name="Larimer F."/>
            <person name="Land M."/>
            <person name="Hauser L."/>
            <person name="Kyrpides N."/>
            <person name="Mikhailova N."/>
            <person name="Kerfeld C."/>
            <person name="Cannon G."/>
            <person name="Heinhort S."/>
        </authorList>
    </citation>
    <scope>NUCLEOTIDE SEQUENCE [LARGE SCALE GENOMIC DNA]</scope>
    <source>
        <strain evidence="19">ATCC 23641 / c2</strain>
    </source>
</reference>
<dbReference type="PRINTS" id="PR00411">
    <property type="entry name" value="PNDRDTASEI"/>
</dbReference>
<keyword evidence="16" id="KW-0520">NAD</keyword>
<dbReference type="InterPro" id="IPR023753">
    <property type="entry name" value="FAD/NAD-binding_dom"/>
</dbReference>
<dbReference type="InterPro" id="IPR036188">
    <property type="entry name" value="FAD/NAD-bd_sf"/>
</dbReference>
<dbReference type="InterPro" id="IPR050260">
    <property type="entry name" value="FAD-bd_OxRdtase"/>
</dbReference>
<dbReference type="Proteomes" id="UP000009102">
    <property type="component" value="Chromosome"/>
</dbReference>
<dbReference type="FunFam" id="2.20.28.10:FF:000001">
    <property type="entry name" value="Rubredoxin"/>
    <property type="match status" value="1"/>
</dbReference>
<dbReference type="Pfam" id="PF00301">
    <property type="entry name" value="Rubredoxin"/>
    <property type="match status" value="1"/>
</dbReference>
<dbReference type="GO" id="GO:0016491">
    <property type="term" value="F:oxidoreductase activity"/>
    <property type="evidence" value="ECO:0007669"/>
    <property type="project" value="UniProtKB-KW"/>
</dbReference>
<dbReference type="PANTHER" id="PTHR43429">
    <property type="entry name" value="PYRIDINE NUCLEOTIDE-DISULFIDE OXIDOREDUCTASE DOMAIN-CONTAINING"/>
    <property type="match status" value="1"/>
</dbReference>
<dbReference type="eggNOG" id="COG1773">
    <property type="taxonomic scope" value="Bacteria"/>
</dbReference>
<keyword evidence="14" id="KW-0560">Oxidoreductase</keyword>